<organism evidence="13 14">
    <name type="scientific">Cymbomonas tetramitiformis</name>
    <dbReference type="NCBI Taxonomy" id="36881"/>
    <lineage>
        <taxon>Eukaryota</taxon>
        <taxon>Viridiplantae</taxon>
        <taxon>Chlorophyta</taxon>
        <taxon>Pyramimonadophyceae</taxon>
        <taxon>Pyramimonadales</taxon>
        <taxon>Pyramimonadaceae</taxon>
        <taxon>Cymbomonas</taxon>
    </lineage>
</organism>
<dbReference type="EMBL" id="LGRX02023018">
    <property type="protein sequence ID" value="KAK3254938.1"/>
    <property type="molecule type" value="Genomic_DNA"/>
</dbReference>
<feature type="transmembrane region" description="Helical" evidence="11">
    <location>
        <begin position="150"/>
        <end position="168"/>
    </location>
</feature>
<dbReference type="AlphaFoldDB" id="A0AAE0F8C8"/>
<keyword evidence="7 11" id="KW-1133">Transmembrane helix</keyword>
<feature type="transmembrane region" description="Helical" evidence="11">
    <location>
        <begin position="180"/>
        <end position="202"/>
    </location>
</feature>
<feature type="transmembrane region" description="Helical" evidence="11">
    <location>
        <begin position="208"/>
        <end position="226"/>
    </location>
</feature>
<dbReference type="GO" id="GO:0071586">
    <property type="term" value="P:CAAX-box protein processing"/>
    <property type="evidence" value="ECO:0007669"/>
    <property type="project" value="InterPro"/>
</dbReference>
<evidence type="ECO:0000256" key="4">
    <source>
        <dbReference type="ARBA" id="ARBA00022692"/>
    </source>
</evidence>
<dbReference type="EC" id="3.4.26.1" evidence="10"/>
<feature type="transmembrane region" description="Helical" evidence="11">
    <location>
        <begin position="238"/>
        <end position="259"/>
    </location>
</feature>
<reference evidence="13 14" key="1">
    <citation type="journal article" date="2015" name="Genome Biol. Evol.">
        <title>Comparative Genomics of a Bacterivorous Green Alga Reveals Evolutionary Causalities and Consequences of Phago-Mixotrophic Mode of Nutrition.</title>
        <authorList>
            <person name="Burns J.A."/>
            <person name="Paasch A."/>
            <person name="Narechania A."/>
            <person name="Kim E."/>
        </authorList>
    </citation>
    <scope>NUCLEOTIDE SEQUENCE [LARGE SCALE GENOMIC DNA]</scope>
    <source>
        <strain evidence="13 14">PLY_AMNH</strain>
    </source>
</reference>
<accession>A0AAE0F8C8</accession>
<feature type="transmembrane region" description="Helical" evidence="11">
    <location>
        <begin position="42"/>
        <end position="59"/>
    </location>
</feature>
<protein>
    <recommendedName>
        <fullName evidence="10">intramembrane prenyl-peptidase Rce1</fullName>
        <ecNumber evidence="10">3.4.26.1</ecNumber>
    </recommendedName>
</protein>
<evidence type="ECO:0000259" key="12">
    <source>
        <dbReference type="Pfam" id="PF02517"/>
    </source>
</evidence>
<sequence length="272" mass="30420">MTGAWIKCLGIACTFVGSIYIYGRPSPFKARDDPEMIRRRFVSVFLTCLVAWIPLALDLHQKENQTPRLLEEALGLKFDGLVAACTLPLILTAILFFGPLIHKLVDGELHWPTTGKTFLQFARTFLVAPIAEEFCFRSCMIPLLLGRGTTVTTAVLCSPLLFGAAHLHHGWELKCQGYPAALIVQNIGLMFGYTTVFGWYAAFLFHRTGHLAGAILPHMFCNYMGFPNFHLIPEHPHMILLAISYLMGIFGFSMLLVPITDPNFYNRVSAII</sequence>
<dbReference type="InterPro" id="IPR039731">
    <property type="entry name" value="Rce1"/>
</dbReference>
<comment type="similarity">
    <text evidence="2">Belongs to the peptidase U48 family.</text>
</comment>
<evidence type="ECO:0000256" key="11">
    <source>
        <dbReference type="SAM" id="Phobius"/>
    </source>
</evidence>
<evidence type="ECO:0000256" key="6">
    <source>
        <dbReference type="ARBA" id="ARBA00022824"/>
    </source>
</evidence>
<evidence type="ECO:0000256" key="10">
    <source>
        <dbReference type="ARBA" id="ARBA00049729"/>
    </source>
</evidence>
<comment type="caution">
    <text evidence="13">The sequence shown here is derived from an EMBL/GenBank/DDBJ whole genome shotgun (WGS) entry which is preliminary data.</text>
</comment>
<dbReference type="Proteomes" id="UP001190700">
    <property type="component" value="Unassembled WGS sequence"/>
</dbReference>
<gene>
    <name evidence="13" type="ORF">CYMTET_35863</name>
</gene>
<dbReference type="PANTHER" id="PTHR13046">
    <property type="entry name" value="PROTEASE U48 CAAX PRENYL PROTEASE RCE1"/>
    <property type="match status" value="1"/>
</dbReference>
<keyword evidence="4 11" id="KW-0812">Transmembrane</keyword>
<dbReference type="PANTHER" id="PTHR13046:SF0">
    <property type="entry name" value="CAAX PRENYL PROTEASE 2"/>
    <property type="match status" value="1"/>
</dbReference>
<dbReference type="GO" id="GO:0005789">
    <property type="term" value="C:endoplasmic reticulum membrane"/>
    <property type="evidence" value="ECO:0007669"/>
    <property type="project" value="UniProtKB-SubCell"/>
</dbReference>
<keyword evidence="8 11" id="KW-0472">Membrane</keyword>
<keyword evidence="14" id="KW-1185">Reference proteome</keyword>
<proteinExistence type="inferred from homology"/>
<evidence type="ECO:0000256" key="8">
    <source>
        <dbReference type="ARBA" id="ARBA00023136"/>
    </source>
</evidence>
<evidence type="ECO:0000256" key="7">
    <source>
        <dbReference type="ARBA" id="ARBA00022989"/>
    </source>
</evidence>
<evidence type="ECO:0000256" key="1">
    <source>
        <dbReference type="ARBA" id="ARBA00004477"/>
    </source>
</evidence>
<comment type="subcellular location">
    <subcellularLocation>
        <location evidence="1">Endoplasmic reticulum membrane</location>
        <topology evidence="1">Multi-pass membrane protein</topology>
    </subcellularLocation>
</comment>
<evidence type="ECO:0000256" key="3">
    <source>
        <dbReference type="ARBA" id="ARBA00022670"/>
    </source>
</evidence>
<evidence type="ECO:0000256" key="2">
    <source>
        <dbReference type="ARBA" id="ARBA00006897"/>
    </source>
</evidence>
<evidence type="ECO:0000313" key="13">
    <source>
        <dbReference type="EMBL" id="KAK3254938.1"/>
    </source>
</evidence>
<dbReference type="GO" id="GO:0004222">
    <property type="term" value="F:metalloendopeptidase activity"/>
    <property type="evidence" value="ECO:0007669"/>
    <property type="project" value="InterPro"/>
</dbReference>
<feature type="domain" description="CAAX prenyl protease 2/Lysostaphin resistance protein A-like" evidence="12">
    <location>
        <begin position="117"/>
        <end position="224"/>
    </location>
</feature>
<feature type="transmembrane region" description="Helical" evidence="11">
    <location>
        <begin position="5"/>
        <end position="22"/>
    </location>
</feature>
<name>A0AAE0F8C8_9CHLO</name>
<keyword evidence="6" id="KW-0256">Endoplasmic reticulum</keyword>
<comment type="catalytic activity">
    <reaction evidence="9">
        <text>Hydrolyzes the peptide bond -P2-(S-farnesyl or geranylgeranyl)C-P1'-P2'-P3'-COOH where P1' and P2' are amino acids with aliphatic sidechains and P3' is any C-terminal residue.</text>
        <dbReference type="EC" id="3.4.26.1"/>
    </reaction>
</comment>
<evidence type="ECO:0000313" key="14">
    <source>
        <dbReference type="Proteomes" id="UP001190700"/>
    </source>
</evidence>
<keyword evidence="5" id="KW-0378">Hydrolase</keyword>
<keyword evidence="3" id="KW-0645">Protease</keyword>
<evidence type="ECO:0000256" key="9">
    <source>
        <dbReference type="ARBA" id="ARBA00047280"/>
    </source>
</evidence>
<dbReference type="InterPro" id="IPR003675">
    <property type="entry name" value="Rce1/LyrA-like_dom"/>
</dbReference>
<dbReference type="Pfam" id="PF02517">
    <property type="entry name" value="Rce1-like"/>
    <property type="match status" value="1"/>
</dbReference>
<feature type="transmembrane region" description="Helical" evidence="11">
    <location>
        <begin position="80"/>
        <end position="101"/>
    </location>
</feature>
<evidence type="ECO:0000256" key="5">
    <source>
        <dbReference type="ARBA" id="ARBA00022801"/>
    </source>
</evidence>